<organism evidence="3 4">
    <name type="scientific">Marinicauda algicola</name>
    <dbReference type="NCBI Taxonomy" id="2029849"/>
    <lineage>
        <taxon>Bacteria</taxon>
        <taxon>Pseudomonadati</taxon>
        <taxon>Pseudomonadota</taxon>
        <taxon>Alphaproteobacteria</taxon>
        <taxon>Maricaulales</taxon>
        <taxon>Maricaulaceae</taxon>
        <taxon>Marinicauda</taxon>
    </lineage>
</organism>
<dbReference type="SUPFAM" id="SSF56281">
    <property type="entry name" value="Metallo-hydrolase/oxidoreductase"/>
    <property type="match status" value="1"/>
</dbReference>
<dbReference type="Pfam" id="PF00753">
    <property type="entry name" value="Lactamase_B"/>
    <property type="match status" value="1"/>
</dbReference>
<comment type="caution">
    <text evidence="3">The sequence shown here is derived from an EMBL/GenBank/DDBJ whole genome shotgun (WGS) entry which is preliminary data.</text>
</comment>
<evidence type="ECO:0000313" key="3">
    <source>
        <dbReference type="EMBL" id="TGY87887.1"/>
    </source>
</evidence>
<dbReference type="Gene3D" id="3.60.15.10">
    <property type="entry name" value="Ribonuclease Z/Hydroxyacylglutathione hydrolase-like"/>
    <property type="match status" value="1"/>
</dbReference>
<name>A0A4S2GXL5_9PROT</name>
<proteinExistence type="inferred from homology"/>
<evidence type="ECO:0000313" key="4">
    <source>
        <dbReference type="Proteomes" id="UP000308054"/>
    </source>
</evidence>
<reference evidence="3 4" key="1">
    <citation type="journal article" date="2017" name="Int. J. Syst. Evol. Microbiol.">
        <title>Marinicauda algicola sp. nov., isolated from a marine red alga Rhodosorus marinus.</title>
        <authorList>
            <person name="Jeong S.E."/>
            <person name="Jeon S.H."/>
            <person name="Chun B.H."/>
            <person name="Kim D.W."/>
            <person name="Jeon C.O."/>
        </authorList>
    </citation>
    <scope>NUCLEOTIDE SEQUENCE [LARGE SCALE GENOMIC DNA]</scope>
    <source>
        <strain evidence="3 4">JCM 31718</strain>
    </source>
</reference>
<evidence type="ECO:0000259" key="2">
    <source>
        <dbReference type="SMART" id="SM00849"/>
    </source>
</evidence>
<dbReference type="GO" id="GO:0017001">
    <property type="term" value="P:antibiotic catabolic process"/>
    <property type="evidence" value="ECO:0007669"/>
    <property type="project" value="UniProtKB-ARBA"/>
</dbReference>
<evidence type="ECO:0000256" key="1">
    <source>
        <dbReference type="ARBA" id="ARBA00005250"/>
    </source>
</evidence>
<dbReference type="SMART" id="SM00849">
    <property type="entry name" value="Lactamase_B"/>
    <property type="match status" value="1"/>
</dbReference>
<dbReference type="InterPro" id="IPR050855">
    <property type="entry name" value="NDM-1-like"/>
</dbReference>
<dbReference type="GO" id="GO:0016787">
    <property type="term" value="F:hydrolase activity"/>
    <property type="evidence" value="ECO:0007669"/>
    <property type="project" value="UniProtKB-KW"/>
</dbReference>
<dbReference type="RefSeq" id="WP_135996795.1">
    <property type="nucleotide sequence ID" value="NZ_CP071057.1"/>
</dbReference>
<dbReference type="AlphaFoldDB" id="A0A4S2GXL5"/>
<dbReference type="InterPro" id="IPR001279">
    <property type="entry name" value="Metallo-B-lactamas"/>
</dbReference>
<dbReference type="Proteomes" id="UP000308054">
    <property type="component" value="Unassembled WGS sequence"/>
</dbReference>
<dbReference type="OrthoDB" id="2971563at2"/>
<dbReference type="InterPro" id="IPR036866">
    <property type="entry name" value="RibonucZ/Hydroxyglut_hydro"/>
</dbReference>
<gene>
    <name evidence="3" type="ORF">E5163_13300</name>
</gene>
<feature type="domain" description="Metallo-beta-lactamase" evidence="2">
    <location>
        <begin position="103"/>
        <end position="302"/>
    </location>
</feature>
<dbReference type="EMBL" id="SRXW01000004">
    <property type="protein sequence ID" value="TGY87887.1"/>
    <property type="molecule type" value="Genomic_DNA"/>
</dbReference>
<comment type="similarity">
    <text evidence="1">Belongs to the metallo-beta-lactamase superfamily. Class-B beta-lactamase family.</text>
</comment>
<accession>A0A4S2GXL5</accession>
<sequence length="322" mass="35098">MPAEGDVVMRWAWSGYRAEASGAVPERLTVTLNGRMLKDAALSWRAGADPALFEAPEGMEFPAPPGQSAGDPAGFIPYGERPARVETIAPGVHLVRNLRPGFHVPFVEFDSFVVAIDAPTLWNEMHYLPPVSGSPGDDVHALGEKLLRAIEATAPGKPVRHLVLTHHHSDHIGGARALIEAGADILAGRPAAEAARTIIEAPYTREPYPLTRTPQIEIVDAPHTIEEGDMELRLIPLPPGNPKADGFLVVYLPRQRLIYATAFLYPVPESVFPLVESVPLSAWFVDWLDGSGLAVDEVWNLHGTGRVEDWQLEYFREPGAAD</sequence>
<keyword evidence="4" id="KW-1185">Reference proteome</keyword>
<dbReference type="PANTHER" id="PTHR42951:SF4">
    <property type="entry name" value="ACYL-COENZYME A THIOESTERASE MBLAC2"/>
    <property type="match status" value="1"/>
</dbReference>
<protein>
    <submittedName>
        <fullName evidence="3">MBL fold metallo-hydrolase</fullName>
    </submittedName>
</protein>
<dbReference type="PANTHER" id="PTHR42951">
    <property type="entry name" value="METALLO-BETA-LACTAMASE DOMAIN-CONTAINING"/>
    <property type="match status" value="1"/>
</dbReference>
<keyword evidence="3" id="KW-0378">Hydrolase</keyword>